<organism evidence="2 3">
    <name type="scientific">Euplotes crassus</name>
    <dbReference type="NCBI Taxonomy" id="5936"/>
    <lineage>
        <taxon>Eukaryota</taxon>
        <taxon>Sar</taxon>
        <taxon>Alveolata</taxon>
        <taxon>Ciliophora</taxon>
        <taxon>Intramacronucleata</taxon>
        <taxon>Spirotrichea</taxon>
        <taxon>Hypotrichia</taxon>
        <taxon>Euplotida</taxon>
        <taxon>Euplotidae</taxon>
        <taxon>Moneuplotes</taxon>
    </lineage>
</organism>
<gene>
    <name evidence="2" type="ORF">ECRASSUSDP1_LOCUS4867</name>
</gene>
<dbReference type="EMBL" id="CAMPGE010004683">
    <property type="protein sequence ID" value="CAI2363531.1"/>
    <property type="molecule type" value="Genomic_DNA"/>
</dbReference>
<reference evidence="2" key="1">
    <citation type="submission" date="2023-07" db="EMBL/GenBank/DDBJ databases">
        <authorList>
            <consortium name="AG Swart"/>
            <person name="Singh M."/>
            <person name="Singh A."/>
            <person name="Seah K."/>
            <person name="Emmerich C."/>
        </authorList>
    </citation>
    <scope>NUCLEOTIDE SEQUENCE</scope>
    <source>
        <strain evidence="2">DP1</strain>
    </source>
</reference>
<comment type="caution">
    <text evidence="2">The sequence shown here is derived from an EMBL/GenBank/DDBJ whole genome shotgun (WGS) entry which is preliminary data.</text>
</comment>
<evidence type="ECO:0000256" key="1">
    <source>
        <dbReference type="SAM" id="MobiDB-lite"/>
    </source>
</evidence>
<dbReference type="AlphaFoldDB" id="A0AAD1U7J7"/>
<accession>A0AAD1U7J7</accession>
<feature type="compositionally biased region" description="Polar residues" evidence="1">
    <location>
        <begin position="56"/>
        <end position="87"/>
    </location>
</feature>
<feature type="region of interest" description="Disordered" evidence="1">
    <location>
        <begin position="56"/>
        <end position="94"/>
    </location>
</feature>
<evidence type="ECO:0000313" key="3">
    <source>
        <dbReference type="Proteomes" id="UP001295684"/>
    </source>
</evidence>
<sequence>MISFSDPIEISKFTMEEANYLGNNVFACENKDPCSFDSFQRYRGIQEYSYFDTEQDLPSKSSTCEPKSLKNSQATSKQRSSDSTSVGSLPIKSRKGRKPCLVGLSKRNDIVLKSLLRKVRRFHWNQFKKTTGFTTKHKASVAAQRKHLKQYVELEFGMEPNQLFVDTLDSVLFMKEPRNKTNNMYHNLLYSYSSSKLQACMKNSYFKCLVLHYSFEVDPIKVDRDAREGLELILRS</sequence>
<name>A0AAD1U7J7_EUPCR</name>
<evidence type="ECO:0000313" key="2">
    <source>
        <dbReference type="EMBL" id="CAI2363531.1"/>
    </source>
</evidence>
<dbReference type="Proteomes" id="UP001295684">
    <property type="component" value="Unassembled WGS sequence"/>
</dbReference>
<protein>
    <submittedName>
        <fullName evidence="2">Uncharacterized protein</fullName>
    </submittedName>
</protein>
<keyword evidence="3" id="KW-1185">Reference proteome</keyword>
<proteinExistence type="predicted"/>